<dbReference type="PRINTS" id="PR00075">
    <property type="entry name" value="FACDDSATRASE"/>
</dbReference>
<evidence type="ECO:0000256" key="5">
    <source>
        <dbReference type="ARBA" id="ARBA00022692"/>
    </source>
</evidence>
<evidence type="ECO:0000256" key="4">
    <source>
        <dbReference type="ARBA" id="ARBA00022516"/>
    </source>
</evidence>
<dbReference type="InterPro" id="IPR005804">
    <property type="entry name" value="FA_desaturase_dom"/>
</dbReference>
<dbReference type="InterPro" id="IPR015876">
    <property type="entry name" value="Acyl-CoA_DS"/>
</dbReference>
<feature type="transmembrane region" description="Helical" evidence="14">
    <location>
        <begin position="29"/>
        <end position="49"/>
    </location>
</feature>
<evidence type="ECO:0000256" key="11">
    <source>
        <dbReference type="ARBA" id="ARBA00023136"/>
    </source>
</evidence>
<evidence type="ECO:0000256" key="14">
    <source>
        <dbReference type="SAM" id="Phobius"/>
    </source>
</evidence>
<dbReference type="Proteomes" id="UP000326396">
    <property type="component" value="Linkage Group LG9"/>
</dbReference>
<evidence type="ECO:0000259" key="15">
    <source>
        <dbReference type="Pfam" id="PF00487"/>
    </source>
</evidence>
<evidence type="ECO:0000256" key="8">
    <source>
        <dbReference type="ARBA" id="ARBA00023002"/>
    </source>
</evidence>
<comment type="cofactor">
    <cofactor evidence="13">
        <name>Fe(2+)</name>
        <dbReference type="ChEBI" id="CHEBI:29033"/>
    </cofactor>
</comment>
<reference evidence="16 17" key="1">
    <citation type="submission" date="2019-05" db="EMBL/GenBank/DDBJ databases">
        <title>Mikania micrantha, genome provides insights into the molecular mechanism of rapid growth.</title>
        <authorList>
            <person name="Liu B."/>
        </authorList>
    </citation>
    <scope>NUCLEOTIDE SEQUENCE [LARGE SCALE GENOMIC DNA]</scope>
    <source>
        <strain evidence="16">NLD-2019</strain>
        <tissue evidence="16">Leaf</tissue>
    </source>
</reference>
<dbReference type="Pfam" id="PF00487">
    <property type="entry name" value="FA_desaturase"/>
    <property type="match status" value="1"/>
</dbReference>
<dbReference type="GO" id="GO:0016717">
    <property type="term" value="F:oxidoreductase activity, acting on paired donors, with oxidation of a pair of donors resulting in the reduction of molecular oxygen to two molecules of water"/>
    <property type="evidence" value="ECO:0007669"/>
    <property type="project" value="InterPro"/>
</dbReference>
<dbReference type="CDD" id="cd03505">
    <property type="entry name" value="Delta9-FADS-like"/>
    <property type="match status" value="1"/>
</dbReference>
<name>A0A5N6LSQ0_9ASTR</name>
<dbReference type="PANTHER" id="PTHR11351">
    <property type="entry name" value="ACYL-COA DESATURASE"/>
    <property type="match status" value="1"/>
</dbReference>
<evidence type="ECO:0000256" key="9">
    <source>
        <dbReference type="ARBA" id="ARBA00023004"/>
    </source>
</evidence>
<keyword evidence="4 13" id="KW-0444">Lipid biosynthesis</keyword>
<keyword evidence="5 13" id="KW-0812">Transmembrane</keyword>
<comment type="subcellular location">
    <subcellularLocation>
        <location evidence="1">Membrane</location>
        <topology evidence="1">Multi-pass membrane protein</topology>
    </subcellularLocation>
</comment>
<feature type="transmembrane region" description="Helical" evidence="14">
    <location>
        <begin position="173"/>
        <end position="197"/>
    </location>
</feature>
<comment type="caution">
    <text evidence="16">The sequence shown here is derived from an EMBL/GenBank/DDBJ whole genome shotgun (WGS) entry which is preliminary data.</text>
</comment>
<evidence type="ECO:0000256" key="13">
    <source>
        <dbReference type="RuleBase" id="RU000581"/>
    </source>
</evidence>
<keyword evidence="6" id="KW-0276">Fatty acid metabolism</keyword>
<keyword evidence="8 13" id="KW-0560">Oxidoreductase</keyword>
<feature type="domain" description="Fatty acid desaturase" evidence="15">
    <location>
        <begin position="66"/>
        <end position="264"/>
    </location>
</feature>
<evidence type="ECO:0000256" key="7">
    <source>
        <dbReference type="ARBA" id="ARBA00022989"/>
    </source>
</evidence>
<keyword evidence="7 14" id="KW-1133">Transmembrane helix</keyword>
<sequence>MSSETNGERRLSTADAVVDRWREFNWKEFDMVTAASVMGLHLLCGFAPFAFNWNAVQVAIGLDLVCRLLGINLSFHRQLTHKSFKLPKWLEYTFAYCGVQALQGNPIDWVRTHRLHHQYSETERDPHSPNKGFWYSHVLWMFDTDNHANMLGERNIVRDLEKQSFYMFVSRTYIAHPIALALVLYAFGGLPFIVWGMGVRTVWGYHMTWLGNSMAHGLGDQSWDTKDHSLNLGWLGILGYGEGWHNNHHAFEYSARHGLEWWQVDVTWSLIRLLEIIGLARDVKLPTPFDIKRKTFSLNVTSP</sequence>
<dbReference type="EMBL" id="SZYD01000019">
    <property type="protein sequence ID" value="KAD2394468.1"/>
    <property type="molecule type" value="Genomic_DNA"/>
</dbReference>
<protein>
    <recommendedName>
        <fullName evidence="15">Fatty acid desaturase domain-containing protein</fullName>
    </recommendedName>
</protein>
<proteinExistence type="inferred from homology"/>
<evidence type="ECO:0000256" key="6">
    <source>
        <dbReference type="ARBA" id="ARBA00022832"/>
    </source>
</evidence>
<evidence type="ECO:0000313" key="17">
    <source>
        <dbReference type="Proteomes" id="UP000326396"/>
    </source>
</evidence>
<keyword evidence="10" id="KW-0443">Lipid metabolism</keyword>
<comment type="domain">
    <text evidence="13">The histidine box domains are involved in binding the catalytic metal ions.</text>
</comment>
<evidence type="ECO:0000313" key="16">
    <source>
        <dbReference type="EMBL" id="KAD2394468.1"/>
    </source>
</evidence>
<comment type="similarity">
    <text evidence="3 13">Belongs to the fatty acid desaturase type 1 family.</text>
</comment>
<dbReference type="GO" id="GO:0042761">
    <property type="term" value="P:very long-chain fatty acid biosynthetic process"/>
    <property type="evidence" value="ECO:0007669"/>
    <property type="project" value="TreeGrafter"/>
</dbReference>
<evidence type="ECO:0000256" key="10">
    <source>
        <dbReference type="ARBA" id="ARBA00023098"/>
    </source>
</evidence>
<keyword evidence="12 13" id="KW-0275">Fatty acid biosynthesis</keyword>
<dbReference type="AlphaFoldDB" id="A0A5N6LSQ0"/>
<accession>A0A5N6LSQ0</accession>
<evidence type="ECO:0000256" key="2">
    <source>
        <dbReference type="ARBA" id="ARBA00005189"/>
    </source>
</evidence>
<comment type="pathway">
    <text evidence="2">Lipid metabolism.</text>
</comment>
<keyword evidence="17" id="KW-1185">Reference proteome</keyword>
<dbReference type="OrthoDB" id="10260134at2759"/>
<evidence type="ECO:0000256" key="3">
    <source>
        <dbReference type="ARBA" id="ARBA00009295"/>
    </source>
</evidence>
<dbReference type="GO" id="GO:0005789">
    <property type="term" value="C:endoplasmic reticulum membrane"/>
    <property type="evidence" value="ECO:0007669"/>
    <property type="project" value="TreeGrafter"/>
</dbReference>
<evidence type="ECO:0000256" key="12">
    <source>
        <dbReference type="ARBA" id="ARBA00023160"/>
    </source>
</evidence>
<dbReference type="PANTHER" id="PTHR11351:SF31">
    <property type="entry name" value="DESATURASE 1, ISOFORM A-RELATED"/>
    <property type="match status" value="1"/>
</dbReference>
<gene>
    <name evidence="16" type="ORF">E3N88_41445</name>
</gene>
<keyword evidence="11 14" id="KW-0472">Membrane</keyword>
<keyword evidence="9" id="KW-0408">Iron</keyword>
<evidence type="ECO:0000256" key="1">
    <source>
        <dbReference type="ARBA" id="ARBA00004141"/>
    </source>
</evidence>
<organism evidence="16 17">
    <name type="scientific">Mikania micrantha</name>
    <name type="common">bitter vine</name>
    <dbReference type="NCBI Taxonomy" id="192012"/>
    <lineage>
        <taxon>Eukaryota</taxon>
        <taxon>Viridiplantae</taxon>
        <taxon>Streptophyta</taxon>
        <taxon>Embryophyta</taxon>
        <taxon>Tracheophyta</taxon>
        <taxon>Spermatophyta</taxon>
        <taxon>Magnoliopsida</taxon>
        <taxon>eudicotyledons</taxon>
        <taxon>Gunneridae</taxon>
        <taxon>Pentapetalae</taxon>
        <taxon>asterids</taxon>
        <taxon>campanulids</taxon>
        <taxon>Asterales</taxon>
        <taxon>Asteraceae</taxon>
        <taxon>Asteroideae</taxon>
        <taxon>Heliantheae alliance</taxon>
        <taxon>Eupatorieae</taxon>
        <taxon>Mikania</taxon>
    </lineage>
</organism>